<dbReference type="PROSITE" id="PS50104">
    <property type="entry name" value="TIR"/>
    <property type="match status" value="1"/>
</dbReference>
<reference evidence="2 3" key="1">
    <citation type="submission" date="2024-04" db="EMBL/GenBank/DDBJ databases">
        <title>Novel species of the genus Ideonella isolated from streams.</title>
        <authorList>
            <person name="Lu H."/>
        </authorList>
    </citation>
    <scope>NUCLEOTIDE SEQUENCE [LARGE SCALE GENOMIC DNA]</scope>
    <source>
        <strain evidence="2 3">DXS22W</strain>
    </source>
</reference>
<gene>
    <name evidence="2" type="ORF">AACH10_23080</name>
</gene>
<proteinExistence type="predicted"/>
<dbReference type="RefSeq" id="WP_341412903.1">
    <property type="nucleotide sequence ID" value="NZ_JBBUTH010000011.1"/>
</dbReference>
<protein>
    <submittedName>
        <fullName evidence="2">Toll/interleukin-1 receptor domain-containing protein</fullName>
    </submittedName>
</protein>
<feature type="domain" description="TIR" evidence="1">
    <location>
        <begin position="14"/>
        <end position="169"/>
    </location>
</feature>
<dbReference type="InterPro" id="IPR035897">
    <property type="entry name" value="Toll_tir_struct_dom_sf"/>
</dbReference>
<keyword evidence="3" id="KW-1185">Reference proteome</keyword>
<dbReference type="EMBL" id="JBBUTH010000011">
    <property type="protein sequence ID" value="MEK8053157.1"/>
    <property type="molecule type" value="Genomic_DNA"/>
</dbReference>
<organism evidence="2 3">
    <name type="scientific">Pseudaquabacterium inlustre</name>
    <dbReference type="NCBI Taxonomy" id="2984192"/>
    <lineage>
        <taxon>Bacteria</taxon>
        <taxon>Pseudomonadati</taxon>
        <taxon>Pseudomonadota</taxon>
        <taxon>Betaproteobacteria</taxon>
        <taxon>Burkholderiales</taxon>
        <taxon>Sphaerotilaceae</taxon>
        <taxon>Pseudaquabacterium</taxon>
    </lineage>
</organism>
<evidence type="ECO:0000313" key="3">
    <source>
        <dbReference type="Proteomes" id="UP001365405"/>
    </source>
</evidence>
<dbReference type="Proteomes" id="UP001365405">
    <property type="component" value="Unassembled WGS sequence"/>
</dbReference>
<dbReference type="SUPFAM" id="SSF52200">
    <property type="entry name" value="Toll/Interleukin receptor TIR domain"/>
    <property type="match status" value="1"/>
</dbReference>
<dbReference type="InterPro" id="IPR000157">
    <property type="entry name" value="TIR_dom"/>
</dbReference>
<dbReference type="Pfam" id="PF13676">
    <property type="entry name" value="TIR_2"/>
    <property type="match status" value="1"/>
</dbReference>
<dbReference type="SMART" id="SM00255">
    <property type="entry name" value="TIR"/>
    <property type="match status" value="1"/>
</dbReference>
<name>A0ABU9CMV2_9BURK</name>
<keyword evidence="2" id="KW-0675">Receptor</keyword>
<sequence>MATRRTSAAPSAPAKPKVFVSWSGPSSEGAAKALKKAIEAVFNGVEAWVSSEDIKLGEEWFGKLTGALAESRFAIVCLTRRNLISGWVMFETGAVAGTFRDKAKVVPVLLEGDTNDLVDPLKRFNGTAFNEAGMRRLFESINLHVGSPLTDEAVRELLRKQWKTLKKAVDTALRAEPKYDVFLSVPMAAFASDAQYQAFRTDALRVVEGLRQRCGLRVYCALEKIASTQKFETGGTAAQQDLAALADSANLVLIYPERLATSALFEAGFALARGLPCRFFVRDQSQPQFRLPYLMGKLPEAYSNVSIIDASEWQSFDDITERLVENQAAWFGRRLAALPK</sequence>
<accession>A0ABU9CMV2</accession>
<dbReference type="Gene3D" id="3.40.50.450">
    <property type="match status" value="1"/>
</dbReference>
<evidence type="ECO:0000259" key="1">
    <source>
        <dbReference type="PROSITE" id="PS50104"/>
    </source>
</evidence>
<comment type="caution">
    <text evidence="2">The sequence shown here is derived from an EMBL/GenBank/DDBJ whole genome shotgun (WGS) entry which is preliminary data.</text>
</comment>
<dbReference type="Gene3D" id="3.40.50.10140">
    <property type="entry name" value="Toll/interleukin-1 receptor homology (TIR) domain"/>
    <property type="match status" value="1"/>
</dbReference>
<evidence type="ECO:0000313" key="2">
    <source>
        <dbReference type="EMBL" id="MEK8053157.1"/>
    </source>
</evidence>